<sequence>MAEPVETATAKEEENKEQDIQATEEEKPADSETVPAGADEQRENEEQLPIEEVGGDTTGKNDEAEGEIKEEKEKETEQQQQQPLEQQPLEDPVPQPVAAITGPAEGGEGDKEQKEELVTDTAGTTTTSGEETTGANEDKESSTIQQDAAGSRHDSSHSSHSNRPVEGDRHSLSSQKRKEKRSKRKKSTAVPKLKRRSSSKFGSVAEQYVQEIVYPYFTSQDPLQTGLLPLDTVLQVFYIPELGLQLPEDDLPLLQSVIDTNEQQLVDYTTLATNTHRIISYLYSNKPDSKANWVELEGLDGTKVVYNKKTGEVIDHAEDGMDLFEEVIRDLFKSADTEGKGVITKESFIEILKSRSDIDDVQITSISSLLDSVSSSEMNYEQFKPIGKETILKIYQKTDQSQSEWLYLSTPKVGGFYLNKLTGETRRNIGLPEGSEQEAVIIEGAYSQITNLTLELELERAKNRELENQIAQFNENLEETVTQLDETGRQLDIATADLQAKDDEIFQLHRLIQEKDQTLLEMTSKVITSYELFKSKLTNVIVWDPQENAHGVIDARESSINSLEYNLTNERGRIKELTKRMPSLETRLSGIMEETSSVKRQLEEKTGQLLLTRKQLKIAREKNSEIDKKMESLEQMRERLSNMDMENRTLKEFLTAKTAMVEKRKREIQQLKEKLVEMEARDDRRAIILADVLEKTARAYQRQLQSQPAAPAPPPTSKKDTRPVSAPAVQFDDLYEEQRDMLSLSYHYPLSTPPTHHHTLTTGPYNNGGINRRSIIKKKGHIKAKSVPRLPPIGRSRPDFRIVTSKDVKQRYKEVDCLIKKKSNNDSCDCEVCAANRGEIKRPDYLPGLTGKTGLERLREEADRREEELAKQLKLGQRVLVQVKKSMYDLEPQKLTGVIKYIGKVDKEYVDNRIYVGVKLDEPVISWSMVTHICAPMAWKPTLHFECPPPPPPPPVRGTRRGKKVVTPPVIQVKVLNHQENGPSIGSNTVNWVSPQFEGVDDKFVKRKKTRTRSTLPPRALFKQPTNSEDSCHGNPKQQAVLEFVTVPRQLPKATPTSDPPIDENVDIINTKSG</sequence>
<proteinExistence type="predicted"/>
<evidence type="ECO:0000256" key="2">
    <source>
        <dbReference type="SAM" id="MobiDB-lite"/>
    </source>
</evidence>
<dbReference type="OrthoDB" id="2130750at2759"/>
<dbReference type="InterPro" id="IPR002048">
    <property type="entry name" value="EF_hand_dom"/>
</dbReference>
<feature type="region of interest" description="Disordered" evidence="2">
    <location>
        <begin position="1"/>
        <end position="200"/>
    </location>
</feature>
<dbReference type="Gene3D" id="1.10.287.1490">
    <property type="match status" value="1"/>
</dbReference>
<feature type="region of interest" description="Disordered" evidence="2">
    <location>
        <begin position="1009"/>
        <end position="1038"/>
    </location>
</feature>
<dbReference type="Gene3D" id="1.10.238.10">
    <property type="entry name" value="EF-hand"/>
    <property type="match status" value="1"/>
</dbReference>
<organism evidence="4">
    <name type="scientific">Amphimedon queenslandica</name>
    <name type="common">Sponge</name>
    <dbReference type="NCBI Taxonomy" id="400682"/>
    <lineage>
        <taxon>Eukaryota</taxon>
        <taxon>Metazoa</taxon>
        <taxon>Porifera</taxon>
        <taxon>Demospongiae</taxon>
        <taxon>Heteroscleromorpha</taxon>
        <taxon>Haplosclerida</taxon>
        <taxon>Niphatidae</taxon>
        <taxon>Amphimedon</taxon>
    </lineage>
</organism>
<feature type="compositionally biased region" description="Basic and acidic residues" evidence="2">
    <location>
        <begin position="150"/>
        <end position="171"/>
    </location>
</feature>
<dbReference type="STRING" id="400682.A0A1X7TUB8"/>
<feature type="region of interest" description="Disordered" evidence="2">
    <location>
        <begin position="1050"/>
        <end position="1074"/>
    </location>
</feature>
<name>A0A1X7TUB8_AMPQE</name>
<dbReference type="Gene3D" id="2.30.30.190">
    <property type="entry name" value="CAP Gly-rich-like domain"/>
    <property type="match status" value="1"/>
</dbReference>
<keyword evidence="1" id="KW-0175">Coiled coil</keyword>
<dbReference type="PROSITE" id="PS50222">
    <property type="entry name" value="EF_HAND_2"/>
    <property type="match status" value="1"/>
</dbReference>
<evidence type="ECO:0000313" key="4">
    <source>
        <dbReference type="EnsemblMetazoa" id="Aqu2.1.18638_001"/>
    </source>
</evidence>
<dbReference type="SUPFAM" id="SSF47473">
    <property type="entry name" value="EF-hand"/>
    <property type="match status" value="1"/>
</dbReference>
<protein>
    <recommendedName>
        <fullName evidence="3">EF-hand domain-containing protein</fullName>
    </recommendedName>
</protein>
<dbReference type="AlphaFoldDB" id="A0A1X7TUB8"/>
<dbReference type="GO" id="GO:0005509">
    <property type="term" value="F:calcium ion binding"/>
    <property type="evidence" value="ECO:0007669"/>
    <property type="project" value="InterPro"/>
</dbReference>
<reference evidence="4" key="1">
    <citation type="submission" date="2017-05" db="UniProtKB">
        <authorList>
            <consortium name="EnsemblMetazoa"/>
        </authorList>
    </citation>
    <scope>IDENTIFICATION</scope>
</reference>
<feature type="domain" description="EF-hand" evidence="3">
    <location>
        <begin position="323"/>
        <end position="358"/>
    </location>
</feature>
<dbReference type="eggNOG" id="KOG4568">
    <property type="taxonomic scope" value="Eukaryota"/>
</dbReference>
<accession>A0A1X7TUB8</accession>
<evidence type="ECO:0000259" key="3">
    <source>
        <dbReference type="PROSITE" id="PS50222"/>
    </source>
</evidence>
<evidence type="ECO:0000256" key="1">
    <source>
        <dbReference type="SAM" id="Coils"/>
    </source>
</evidence>
<dbReference type="InterPro" id="IPR011992">
    <property type="entry name" value="EF-hand-dom_pair"/>
</dbReference>
<feature type="compositionally biased region" description="Low complexity" evidence="2">
    <location>
        <begin position="119"/>
        <end position="134"/>
    </location>
</feature>
<feature type="compositionally biased region" description="Basic and acidic residues" evidence="2">
    <location>
        <begin position="108"/>
        <end position="117"/>
    </location>
</feature>
<feature type="compositionally biased region" description="Basic residues" evidence="2">
    <location>
        <begin position="175"/>
        <end position="198"/>
    </location>
</feature>
<feature type="coiled-coil region" evidence="1">
    <location>
        <begin position="449"/>
        <end position="490"/>
    </location>
</feature>
<dbReference type="InterPro" id="IPR036859">
    <property type="entry name" value="CAP-Gly_dom_sf"/>
</dbReference>
<feature type="region of interest" description="Disordered" evidence="2">
    <location>
        <begin position="700"/>
        <end position="725"/>
    </location>
</feature>
<dbReference type="SUPFAM" id="SSF74924">
    <property type="entry name" value="Cap-Gly domain"/>
    <property type="match status" value="1"/>
</dbReference>
<feature type="compositionally biased region" description="Low complexity" evidence="2">
    <location>
        <begin position="78"/>
        <end position="92"/>
    </location>
</feature>
<dbReference type="InParanoid" id="A0A1X7TUB8"/>
<feature type="compositionally biased region" description="Basic and acidic residues" evidence="2">
    <location>
        <begin position="59"/>
        <end position="77"/>
    </location>
</feature>
<dbReference type="EnsemblMetazoa" id="Aqu2.1.18638_001">
    <property type="protein sequence ID" value="Aqu2.1.18638_001"/>
    <property type="gene ID" value="Aqu2.1.18638"/>
</dbReference>
<feature type="compositionally biased region" description="Basic and acidic residues" evidence="2">
    <location>
        <begin position="9"/>
        <end position="30"/>
    </location>
</feature>
<feature type="coiled-coil region" evidence="1">
    <location>
        <begin position="560"/>
        <end position="681"/>
    </location>
</feature>